<evidence type="ECO:0000256" key="5">
    <source>
        <dbReference type="ARBA" id="ARBA00023136"/>
    </source>
</evidence>
<dbReference type="GO" id="GO:0071763">
    <property type="term" value="P:nuclear membrane organization"/>
    <property type="evidence" value="ECO:0007669"/>
    <property type="project" value="TreeGrafter"/>
</dbReference>
<keyword evidence="4 8" id="KW-1133">Transmembrane helix</keyword>
<feature type="compositionally biased region" description="Basic residues" evidence="7">
    <location>
        <begin position="1"/>
        <end position="13"/>
    </location>
</feature>
<keyword evidence="3 8" id="KW-0812">Transmembrane</keyword>
<evidence type="ECO:0000256" key="7">
    <source>
        <dbReference type="SAM" id="MobiDB-lite"/>
    </source>
</evidence>
<dbReference type="InterPro" id="IPR044780">
    <property type="entry name" value="Heh2/Src1"/>
</dbReference>
<dbReference type="RefSeq" id="XP_010933520.1">
    <property type="nucleotide sequence ID" value="XM_010935218.2"/>
</dbReference>
<evidence type="ECO:0000313" key="11">
    <source>
        <dbReference type="RefSeq" id="XP_010933520.1"/>
    </source>
</evidence>
<dbReference type="AlphaFoldDB" id="A0A6I9S503"/>
<dbReference type="InterPro" id="IPR041885">
    <property type="entry name" value="MAN1_winged_helix_dom"/>
</dbReference>
<dbReference type="InterPro" id="IPR018996">
    <property type="entry name" value="Man1/Src1-like_C"/>
</dbReference>
<evidence type="ECO:0000256" key="2">
    <source>
        <dbReference type="ARBA" id="ARBA00022553"/>
    </source>
</evidence>
<evidence type="ECO:0000256" key="8">
    <source>
        <dbReference type="SAM" id="Phobius"/>
    </source>
</evidence>
<dbReference type="GeneID" id="105053886"/>
<feature type="domain" description="Man1/Src1-like C-terminal" evidence="9">
    <location>
        <begin position="217"/>
        <end position="335"/>
    </location>
</feature>
<organism evidence="10 11">
    <name type="scientific">Elaeis guineensis var. tenera</name>
    <name type="common">Oil palm</name>
    <dbReference type="NCBI Taxonomy" id="51953"/>
    <lineage>
        <taxon>Eukaryota</taxon>
        <taxon>Viridiplantae</taxon>
        <taxon>Streptophyta</taxon>
        <taxon>Embryophyta</taxon>
        <taxon>Tracheophyta</taxon>
        <taxon>Spermatophyta</taxon>
        <taxon>Magnoliopsida</taxon>
        <taxon>Liliopsida</taxon>
        <taxon>Arecaceae</taxon>
        <taxon>Arecoideae</taxon>
        <taxon>Cocoseae</taxon>
        <taxon>Elaeidinae</taxon>
        <taxon>Elaeis</taxon>
    </lineage>
</organism>
<dbReference type="Proteomes" id="UP000504607">
    <property type="component" value="Chromosome 11"/>
</dbReference>
<dbReference type="GO" id="GO:0034399">
    <property type="term" value="C:nuclear periphery"/>
    <property type="evidence" value="ECO:0007669"/>
    <property type="project" value="TreeGrafter"/>
</dbReference>
<evidence type="ECO:0000256" key="1">
    <source>
        <dbReference type="ARBA" id="ARBA00004540"/>
    </source>
</evidence>
<dbReference type="PANTHER" id="PTHR47808:SF2">
    <property type="entry name" value="LEM DOMAIN-CONTAINING PROTEIN 2"/>
    <property type="match status" value="1"/>
</dbReference>
<reference evidence="11" key="1">
    <citation type="submission" date="2025-08" db="UniProtKB">
        <authorList>
            <consortium name="RefSeq"/>
        </authorList>
    </citation>
    <scope>IDENTIFICATION</scope>
</reference>
<feature type="transmembrane region" description="Helical" evidence="8">
    <location>
        <begin position="37"/>
        <end position="61"/>
    </location>
</feature>
<dbReference type="Gene3D" id="1.10.10.1180">
    <property type="entry name" value="MAN1, winged-helix domain"/>
    <property type="match status" value="1"/>
</dbReference>
<feature type="region of interest" description="Disordered" evidence="7">
    <location>
        <begin position="1"/>
        <end position="21"/>
    </location>
</feature>
<name>A0A6I9S503_ELAGV</name>
<sequence length="379" mass="43057">MSSASRKRPKHRARDPSPPLGLLREPPRFLFPSKDELLKLVAVIAIAASVAAACNYVVAFLNRQPKPFCDSGGEFQDPVSDFCEPCPENGQCFDGKLECVHGYKKHGRICIEDGVINKTAKKLLELVERHVCDAYARVLCDETGKIWFDKADITKILDDHIMKESIGSKDDTFTFAKRKVMETAESFLETRTTLDGGIEFKCPDLLAELHKPIICCIRQWIHSHILLVVAMSGLLLGLTRFLWIIHRKMYLSSRAEELYEQVCEILEDNAMRARSAQDEGEPWVVASWLRDHLLLPKERKDTMLWKKVEELIVEDSRIDQHPKLIKGESKIVLEWQVDGSLSSKMKLKRAASKTKHSSSIDVPSGHEQCKQKICKSLFS</sequence>
<dbReference type="GO" id="GO:0005783">
    <property type="term" value="C:endoplasmic reticulum"/>
    <property type="evidence" value="ECO:0007669"/>
    <property type="project" value="TreeGrafter"/>
</dbReference>
<dbReference type="PANTHER" id="PTHR47808">
    <property type="entry name" value="INNER NUCLEAR MEMBRANE PROTEIN HEH2-RELATED"/>
    <property type="match status" value="1"/>
</dbReference>
<accession>A0A6I9S503</accession>
<evidence type="ECO:0000256" key="3">
    <source>
        <dbReference type="ARBA" id="ARBA00022692"/>
    </source>
</evidence>
<dbReference type="Pfam" id="PF09402">
    <property type="entry name" value="MSC"/>
    <property type="match status" value="1"/>
</dbReference>
<feature type="transmembrane region" description="Helical" evidence="8">
    <location>
        <begin position="225"/>
        <end position="245"/>
    </location>
</feature>
<dbReference type="InParanoid" id="A0A6I9S503"/>
<keyword evidence="2" id="KW-0597">Phosphoprotein</keyword>
<evidence type="ECO:0000259" key="9">
    <source>
        <dbReference type="Pfam" id="PF09402"/>
    </source>
</evidence>
<keyword evidence="10" id="KW-1185">Reference proteome</keyword>
<protein>
    <submittedName>
        <fullName evidence="11">Uncharacterized protein LOC105053886</fullName>
    </submittedName>
</protein>
<proteinExistence type="predicted"/>
<evidence type="ECO:0000256" key="6">
    <source>
        <dbReference type="ARBA" id="ARBA00023242"/>
    </source>
</evidence>
<gene>
    <name evidence="11" type="primary">LOC105053886</name>
</gene>
<dbReference type="GO" id="GO:0005637">
    <property type="term" value="C:nuclear inner membrane"/>
    <property type="evidence" value="ECO:0007669"/>
    <property type="project" value="UniProtKB-SubCell"/>
</dbReference>
<dbReference type="OrthoDB" id="341403at2759"/>
<evidence type="ECO:0000313" key="10">
    <source>
        <dbReference type="Proteomes" id="UP000504607"/>
    </source>
</evidence>
<keyword evidence="6" id="KW-0539">Nucleus</keyword>
<dbReference type="GO" id="GO:0003682">
    <property type="term" value="F:chromatin binding"/>
    <property type="evidence" value="ECO:0007669"/>
    <property type="project" value="InterPro"/>
</dbReference>
<dbReference type="KEGG" id="egu:105053886"/>
<evidence type="ECO:0000256" key="4">
    <source>
        <dbReference type="ARBA" id="ARBA00022989"/>
    </source>
</evidence>
<keyword evidence="5 8" id="KW-0472">Membrane</keyword>
<comment type="subcellular location">
    <subcellularLocation>
        <location evidence="1">Nucleus inner membrane</location>
    </subcellularLocation>
</comment>